<dbReference type="InterPro" id="IPR023214">
    <property type="entry name" value="HAD_sf"/>
</dbReference>
<dbReference type="Gene3D" id="3.40.50.1000">
    <property type="entry name" value="HAD superfamily/HAD-like"/>
    <property type="match status" value="1"/>
</dbReference>
<dbReference type="InterPro" id="IPR006068">
    <property type="entry name" value="ATPase_P-typ_cation-transptr_C"/>
</dbReference>
<dbReference type="InterPro" id="IPR023298">
    <property type="entry name" value="ATPase_P-typ_TM_dom_sf"/>
</dbReference>
<comment type="caution">
    <text evidence="2">The sequence shown here is derived from an EMBL/GenBank/DDBJ whole genome shotgun (WGS) entry which is preliminary data.</text>
</comment>
<evidence type="ECO:0000313" key="2">
    <source>
        <dbReference type="EMBL" id="MBZ5709348.1"/>
    </source>
</evidence>
<accession>A0ABS7TM96</accession>
<dbReference type="Proteomes" id="UP001139031">
    <property type="component" value="Unassembled WGS sequence"/>
</dbReference>
<feature type="domain" description="Cation-transporting P-type ATPase C-terminal" evidence="1">
    <location>
        <begin position="36"/>
        <end position="82"/>
    </location>
</feature>
<protein>
    <recommendedName>
        <fullName evidence="1">Cation-transporting P-type ATPase C-terminal domain-containing protein</fullName>
    </recommendedName>
</protein>
<dbReference type="EMBL" id="JAIRAU010000005">
    <property type="protein sequence ID" value="MBZ5709348.1"/>
    <property type="molecule type" value="Genomic_DNA"/>
</dbReference>
<name>A0ABS7TM96_9BACT</name>
<gene>
    <name evidence="2" type="ORF">K7C98_08760</name>
</gene>
<reference evidence="2" key="1">
    <citation type="submission" date="2021-08" db="EMBL/GenBank/DDBJ databases">
        <authorList>
            <person name="Stevens D.C."/>
        </authorList>
    </citation>
    <scope>NUCLEOTIDE SEQUENCE</scope>
    <source>
        <strain evidence="2">DSM 53165</strain>
    </source>
</reference>
<evidence type="ECO:0000313" key="3">
    <source>
        <dbReference type="Proteomes" id="UP001139031"/>
    </source>
</evidence>
<proteinExistence type="predicted"/>
<organism evidence="2 3">
    <name type="scientific">Nannocystis pusilla</name>
    <dbReference type="NCBI Taxonomy" id="889268"/>
    <lineage>
        <taxon>Bacteria</taxon>
        <taxon>Pseudomonadati</taxon>
        <taxon>Myxococcota</taxon>
        <taxon>Polyangia</taxon>
        <taxon>Nannocystales</taxon>
        <taxon>Nannocystaceae</taxon>
        <taxon>Nannocystis</taxon>
    </lineage>
</organism>
<keyword evidence="3" id="KW-1185">Reference proteome</keyword>
<dbReference type="SUPFAM" id="SSF81665">
    <property type="entry name" value="Calcium ATPase, transmembrane domain M"/>
    <property type="match status" value="1"/>
</dbReference>
<evidence type="ECO:0000259" key="1">
    <source>
        <dbReference type="Pfam" id="PF00689"/>
    </source>
</evidence>
<dbReference type="Pfam" id="PF00689">
    <property type="entry name" value="Cation_ATPase_C"/>
    <property type="match status" value="1"/>
</dbReference>
<dbReference type="RefSeq" id="WP_224191247.1">
    <property type="nucleotide sequence ID" value="NZ_JAIRAU010000005.1"/>
</dbReference>
<sequence>MARLDGGGWQRIVAEAGVFARVSPQHKLRIVEALQARGEVVAVAAVVTCVALQLAAVYWRPLQVVLHTVPLRGVDWALVLGWPRWRRWNSSS</sequence>